<keyword evidence="1" id="KW-1133">Transmembrane helix</keyword>
<organism evidence="2">
    <name type="scientific">Fervidobacterium pennivorans</name>
    <dbReference type="NCBI Taxonomy" id="93466"/>
    <lineage>
        <taxon>Bacteria</taxon>
        <taxon>Thermotogati</taxon>
        <taxon>Thermotogota</taxon>
        <taxon>Thermotogae</taxon>
        <taxon>Thermotogales</taxon>
        <taxon>Fervidobacteriaceae</taxon>
        <taxon>Fervidobacterium</taxon>
    </lineage>
</organism>
<evidence type="ECO:0000313" key="2">
    <source>
        <dbReference type="EMBL" id="HGU53650.1"/>
    </source>
</evidence>
<feature type="transmembrane region" description="Helical" evidence="1">
    <location>
        <begin position="238"/>
        <end position="257"/>
    </location>
</feature>
<comment type="caution">
    <text evidence="2">The sequence shown here is derived from an EMBL/GenBank/DDBJ whole genome shotgun (WGS) entry which is preliminary data.</text>
</comment>
<keyword evidence="1" id="KW-0812">Transmembrane</keyword>
<dbReference type="EMBL" id="DSZZ01000424">
    <property type="protein sequence ID" value="HGU53650.1"/>
    <property type="molecule type" value="Genomic_DNA"/>
</dbReference>
<gene>
    <name evidence="2" type="ORF">ENT78_09060</name>
</gene>
<sequence length="293" mass="33787">MLLKDFFIRLIKHKEGRSGLEELAHFLRLQEVESKLSSLDSIDTNSYEFNNLSFDLAQALSSAFEEKLEAFLKTENGIYNQYSFLYTLLDLSVPGLGEELRKVISNYQDLYYAIYMVSKNAKLLNFEQLTRVNEENYLVKEFKAFLSKKNSEEFNKIVELIKQIGKLWELYIEKLDDELKGSFVHGFNTAKKTVTDYLSRPQPVANQQQITKSGYKPSGSYKSFSTTHRHIKKSNAKVLVIITIIAIVMILISILVLTNRSKTTGQNNKETSVLQIDSQLLSYHDFSFLRKNS</sequence>
<accession>A0A7V4KEF8</accession>
<keyword evidence="1" id="KW-0472">Membrane</keyword>
<protein>
    <submittedName>
        <fullName evidence="2">Uncharacterized protein</fullName>
    </submittedName>
</protein>
<reference evidence="2" key="1">
    <citation type="journal article" date="2020" name="mSystems">
        <title>Genome- and Community-Level Interaction Insights into Carbon Utilization and Element Cycling Functions of Hydrothermarchaeota in Hydrothermal Sediment.</title>
        <authorList>
            <person name="Zhou Z."/>
            <person name="Liu Y."/>
            <person name="Xu W."/>
            <person name="Pan J."/>
            <person name="Luo Z.H."/>
            <person name="Li M."/>
        </authorList>
    </citation>
    <scope>NUCLEOTIDE SEQUENCE [LARGE SCALE GENOMIC DNA]</scope>
    <source>
        <strain evidence="2">SpSt-61</strain>
    </source>
</reference>
<proteinExistence type="predicted"/>
<dbReference type="AlphaFoldDB" id="A0A7V4KEF8"/>
<name>A0A7V4KEF8_FERPE</name>
<evidence type="ECO:0000256" key="1">
    <source>
        <dbReference type="SAM" id="Phobius"/>
    </source>
</evidence>